<comment type="caution">
    <text evidence="14">The sequence shown here is derived from an EMBL/GenBank/DDBJ whole genome shotgun (WGS) entry which is preliminary data.</text>
</comment>
<comment type="pathway">
    <text evidence="7">Protein modification.</text>
</comment>
<comment type="catalytic activity">
    <reaction evidence="9">
        <text>L-seryl-[EGF-like domain protein] + UDP-alpha-D-xylose = 3-O-(beta-D-xylosyl)-L-seryl-[EGF-like domain protein] + UDP + H(+)</text>
        <dbReference type="Rhea" id="RHEA:62016"/>
        <dbReference type="Rhea" id="RHEA-COMP:16010"/>
        <dbReference type="Rhea" id="RHEA-COMP:16011"/>
        <dbReference type="ChEBI" id="CHEBI:15378"/>
        <dbReference type="ChEBI" id="CHEBI:29999"/>
        <dbReference type="ChEBI" id="CHEBI:57632"/>
        <dbReference type="ChEBI" id="CHEBI:58223"/>
        <dbReference type="ChEBI" id="CHEBI:132085"/>
    </reaction>
</comment>
<gene>
    <name evidence="14" type="primary">KDELC1_1</name>
    <name evidence="14" type="ORF">FJT64_012930</name>
</gene>
<dbReference type="SUPFAM" id="SSF81296">
    <property type="entry name" value="E set domains"/>
    <property type="match status" value="1"/>
</dbReference>
<protein>
    <submittedName>
        <fullName evidence="14">KDEL motif-containing protein 1</fullName>
    </submittedName>
</protein>
<keyword evidence="5" id="KW-0256">Endoplasmic reticulum</keyword>
<dbReference type="GO" id="GO:0046527">
    <property type="term" value="F:glucosyltransferase activity"/>
    <property type="evidence" value="ECO:0007669"/>
    <property type="project" value="TreeGrafter"/>
</dbReference>
<feature type="domain" description="Glycosyl transferase CAP10" evidence="13">
    <location>
        <begin position="220"/>
        <end position="398"/>
    </location>
</feature>
<comment type="catalytic activity">
    <reaction evidence="10">
        <text>L-seryl-[EGF-like domain protein] + UDP-alpha-D-glucose = 3-O-(beta-D-glucosyl)-L-seryl-[EGF-like domain protein] + UDP + H(+)</text>
        <dbReference type="Rhea" id="RHEA:58116"/>
        <dbReference type="Rhea" id="RHEA-COMP:14610"/>
        <dbReference type="Rhea" id="RHEA-COMP:16010"/>
        <dbReference type="ChEBI" id="CHEBI:15378"/>
        <dbReference type="ChEBI" id="CHEBI:29999"/>
        <dbReference type="ChEBI" id="CHEBI:58223"/>
        <dbReference type="ChEBI" id="CHEBI:58885"/>
        <dbReference type="ChEBI" id="CHEBI:140576"/>
    </reaction>
</comment>
<proteinExistence type="inferred from homology"/>
<dbReference type="PANTHER" id="PTHR12203:SF122">
    <property type="entry name" value="GLYCOSYL TRANSFERASE CAP10 DOMAIN-CONTAINING PROTEIN"/>
    <property type="match status" value="1"/>
</dbReference>
<feature type="repeat" description="Filamin" evidence="11">
    <location>
        <begin position="15"/>
        <end position="122"/>
    </location>
</feature>
<feature type="compositionally biased region" description="Low complexity" evidence="12">
    <location>
        <begin position="7"/>
        <end position="20"/>
    </location>
</feature>
<comment type="subcellular location">
    <subcellularLocation>
        <location evidence="1">Endoplasmic reticulum lumen</location>
    </subcellularLocation>
</comment>
<evidence type="ECO:0000259" key="13">
    <source>
        <dbReference type="SMART" id="SM00672"/>
    </source>
</evidence>
<evidence type="ECO:0000256" key="5">
    <source>
        <dbReference type="ARBA" id="ARBA00022824"/>
    </source>
</evidence>
<evidence type="ECO:0000256" key="2">
    <source>
        <dbReference type="ARBA" id="ARBA00006063"/>
    </source>
</evidence>
<dbReference type="OrthoDB" id="541052at2759"/>
<dbReference type="Pfam" id="PF05686">
    <property type="entry name" value="Glyco_transf_90"/>
    <property type="match status" value="1"/>
</dbReference>
<keyword evidence="6" id="KW-0325">Glycoprotein</keyword>
<dbReference type="SMART" id="SM00557">
    <property type="entry name" value="IG_FLMN"/>
    <property type="match status" value="1"/>
</dbReference>
<dbReference type="SMART" id="SM00672">
    <property type="entry name" value="CAP10"/>
    <property type="match status" value="1"/>
</dbReference>
<dbReference type="GO" id="GO:0005788">
    <property type="term" value="C:endoplasmic reticulum lumen"/>
    <property type="evidence" value="ECO:0007669"/>
    <property type="project" value="UniProtKB-SubCell"/>
</dbReference>
<keyword evidence="3" id="KW-0808">Transferase</keyword>
<dbReference type="InterPro" id="IPR001298">
    <property type="entry name" value="Filamin/ABP280_rpt"/>
</dbReference>
<dbReference type="Proteomes" id="UP000440578">
    <property type="component" value="Unassembled WGS sequence"/>
</dbReference>
<accession>A0A6A4VB16</accession>
<evidence type="ECO:0000256" key="3">
    <source>
        <dbReference type="ARBA" id="ARBA00022676"/>
    </source>
</evidence>
<sequence>MASGNLPADPADPGADPVDPARCRLTGPGLRPDEVVLPARYFFIHTVDRHGNELTSSPDGVFEVSLSGDSARGPCHVNMQTLDRHDGTVMVRYRVFVTCRNAVLRVLYRGQHVADSPYKIDGPIYAEECPCPVDSLEDWLASAGCPASHPQIERDLRPYHNVDFDGVLAAATSQFSHAGSQSFCNYVVKDNQLHRRCYGKYVGFHIFMDAILLSLTRKARLPDLELLINLGDWPLVRSEKQLALPMFSWCGSTETDDIVLPTYELTEASVECMGRVMLDMLSVQSKEHVPWEQKQNMSFWRGRDSRRERLRLVDISRERPDLVDAALTHFFFFKAEEKTYGPTQPRISFFDFFKPVCAQRYRLSACGAPRFVSIHSPAGCPAADLLQTAGSPRALEGEPTPVTPPPGLNPTVIALISAAAVECRADS</sequence>
<dbReference type="InterPro" id="IPR013783">
    <property type="entry name" value="Ig-like_fold"/>
</dbReference>
<dbReference type="Pfam" id="PF00630">
    <property type="entry name" value="Filamin"/>
    <property type="match status" value="1"/>
</dbReference>
<dbReference type="InterPro" id="IPR014756">
    <property type="entry name" value="Ig_E-set"/>
</dbReference>
<evidence type="ECO:0000256" key="12">
    <source>
        <dbReference type="SAM" id="MobiDB-lite"/>
    </source>
</evidence>
<keyword evidence="15" id="KW-1185">Reference proteome</keyword>
<evidence type="ECO:0000256" key="9">
    <source>
        <dbReference type="ARBA" id="ARBA00047553"/>
    </source>
</evidence>
<dbReference type="AlphaFoldDB" id="A0A6A4VB16"/>
<feature type="region of interest" description="Disordered" evidence="12">
    <location>
        <begin position="1"/>
        <end position="21"/>
    </location>
</feature>
<evidence type="ECO:0000313" key="15">
    <source>
        <dbReference type="Proteomes" id="UP000440578"/>
    </source>
</evidence>
<comment type="similarity">
    <text evidence="2">Belongs to the KDELC family.</text>
</comment>
<dbReference type="InterPro" id="IPR051091">
    <property type="entry name" value="O-Glucosyltr/Glycosyltrsf_90"/>
</dbReference>
<dbReference type="InterPro" id="IPR006598">
    <property type="entry name" value="CAP10"/>
</dbReference>
<dbReference type="InterPro" id="IPR017868">
    <property type="entry name" value="Filamin/ABP280_repeat-like"/>
</dbReference>
<dbReference type="Gene3D" id="2.60.40.10">
    <property type="entry name" value="Immunoglobulins"/>
    <property type="match status" value="1"/>
</dbReference>
<evidence type="ECO:0000256" key="11">
    <source>
        <dbReference type="PROSITE-ProRule" id="PRU00087"/>
    </source>
</evidence>
<dbReference type="PROSITE" id="PS50194">
    <property type="entry name" value="FILAMIN_REPEAT"/>
    <property type="match status" value="1"/>
</dbReference>
<dbReference type="EMBL" id="VIIS01002085">
    <property type="protein sequence ID" value="KAF0288694.1"/>
    <property type="molecule type" value="Genomic_DNA"/>
</dbReference>
<evidence type="ECO:0000256" key="6">
    <source>
        <dbReference type="ARBA" id="ARBA00023180"/>
    </source>
</evidence>
<evidence type="ECO:0000313" key="14">
    <source>
        <dbReference type="EMBL" id="KAF0288694.1"/>
    </source>
</evidence>
<evidence type="ECO:0000256" key="10">
    <source>
        <dbReference type="ARBA" id="ARBA00049246"/>
    </source>
</evidence>
<evidence type="ECO:0000256" key="1">
    <source>
        <dbReference type="ARBA" id="ARBA00004319"/>
    </source>
</evidence>
<name>A0A6A4VB16_AMPAM</name>
<keyword evidence="3" id="KW-0328">Glycosyltransferase</keyword>
<reference evidence="14 15" key="1">
    <citation type="submission" date="2019-07" db="EMBL/GenBank/DDBJ databases">
        <title>Draft genome assembly of a fouling barnacle, Amphibalanus amphitrite (Darwin, 1854): The first reference genome for Thecostraca.</title>
        <authorList>
            <person name="Kim W."/>
        </authorList>
    </citation>
    <scope>NUCLEOTIDE SEQUENCE [LARGE SCALE GENOMIC DNA]</scope>
    <source>
        <strain evidence="14">SNU_AA5</strain>
        <tissue evidence="14">Soma without cirri and trophi</tissue>
    </source>
</reference>
<evidence type="ECO:0000256" key="7">
    <source>
        <dbReference type="ARBA" id="ARBA00043952"/>
    </source>
</evidence>
<keyword evidence="4" id="KW-0732">Signal</keyword>
<dbReference type="PANTHER" id="PTHR12203">
    <property type="entry name" value="KDEL LYS-ASP-GLU-LEU CONTAINING - RELATED"/>
    <property type="match status" value="1"/>
</dbReference>
<organism evidence="14 15">
    <name type="scientific">Amphibalanus amphitrite</name>
    <name type="common">Striped barnacle</name>
    <name type="synonym">Balanus amphitrite</name>
    <dbReference type="NCBI Taxonomy" id="1232801"/>
    <lineage>
        <taxon>Eukaryota</taxon>
        <taxon>Metazoa</taxon>
        <taxon>Ecdysozoa</taxon>
        <taxon>Arthropoda</taxon>
        <taxon>Crustacea</taxon>
        <taxon>Multicrustacea</taxon>
        <taxon>Cirripedia</taxon>
        <taxon>Thoracica</taxon>
        <taxon>Thoracicalcarea</taxon>
        <taxon>Balanomorpha</taxon>
        <taxon>Balanoidea</taxon>
        <taxon>Balanidae</taxon>
        <taxon>Amphibalaninae</taxon>
        <taxon>Amphibalanus</taxon>
    </lineage>
</organism>
<evidence type="ECO:0000256" key="8">
    <source>
        <dbReference type="ARBA" id="ARBA00045690"/>
    </source>
</evidence>
<evidence type="ECO:0000256" key="4">
    <source>
        <dbReference type="ARBA" id="ARBA00022729"/>
    </source>
</evidence>
<comment type="function">
    <text evidence="8">Protein O-glucosyltransferase. Catalyzes the reaction that attaches glucose through an O-glycosidic linkage to a conserved serine residue found in the consensus sequence C-X-S-X-[PA]-C in epidermal growth factor-like repeats. Regulates Notch signaling by glucosylating Notch in the ER, glucosylation is required for the correct folding and cleavage of Notch.</text>
</comment>